<protein>
    <submittedName>
        <fullName evidence="8">IS5 family transposase</fullName>
    </submittedName>
</protein>
<proteinExistence type="inferred from homology"/>
<evidence type="ECO:0000313" key="8">
    <source>
        <dbReference type="EMBL" id="TDN44150.1"/>
    </source>
</evidence>
<evidence type="ECO:0000259" key="6">
    <source>
        <dbReference type="Pfam" id="PF01609"/>
    </source>
</evidence>
<evidence type="ECO:0000256" key="2">
    <source>
        <dbReference type="ARBA" id="ARBA00010075"/>
    </source>
</evidence>
<reference evidence="8 9" key="1">
    <citation type="submission" date="2019-03" db="EMBL/GenBank/DDBJ databases">
        <title>Genomic Encyclopedia of Type Strains, Phase IV (KMG-IV): sequencing the most valuable type-strain genomes for metagenomic binning, comparative biology and taxonomic classification.</title>
        <authorList>
            <person name="Goeker M."/>
        </authorList>
    </citation>
    <scope>NUCLEOTIDE SEQUENCE [LARGE SCALE GENOMIC DNA]</scope>
    <source>
        <strain evidence="8 9">DSM 12121</strain>
    </source>
</reference>
<gene>
    <name evidence="8" type="ORF">C7389_1353</name>
</gene>
<feature type="domain" description="Transposase IS4-like" evidence="6">
    <location>
        <begin position="140"/>
        <end position="307"/>
    </location>
</feature>
<keyword evidence="5" id="KW-0233">DNA recombination</keyword>
<organism evidence="8 9">
    <name type="scientific">Azoarcus indigens</name>
    <dbReference type="NCBI Taxonomy" id="29545"/>
    <lineage>
        <taxon>Bacteria</taxon>
        <taxon>Pseudomonadati</taxon>
        <taxon>Pseudomonadota</taxon>
        <taxon>Betaproteobacteria</taxon>
        <taxon>Rhodocyclales</taxon>
        <taxon>Zoogloeaceae</taxon>
        <taxon>Azoarcus</taxon>
    </lineage>
</organism>
<dbReference type="Pfam" id="PF05598">
    <property type="entry name" value="DUF772"/>
    <property type="match status" value="1"/>
</dbReference>
<name>A0A4R6DHT7_9RHOO</name>
<dbReference type="InterPro" id="IPR008490">
    <property type="entry name" value="Transposase_InsH_N"/>
</dbReference>
<dbReference type="OrthoDB" id="9774608at2"/>
<feature type="domain" description="Transposase InsH N-terminal" evidence="7">
    <location>
        <begin position="18"/>
        <end position="111"/>
    </location>
</feature>
<sequence length="316" mass="35583">MKQATFASLAFDRKKKPTRRERFLAKMETVVPWAALLAVIEPHSPKPGRRGRPPMPLATMLRIYFMQQWYALSDPAMEDALYEIESMRRFAGLELANDAMPDETALLKFRHLLEKHGLSAQMMNIINDALEARGLLLKGGTMVDATIIHAPPSTKNLDNRRDPEMHQTKKGKQWFFGMKIHVGADVNSGLVHTVSVMPANASDISQLPYLLREDDRAVFGDKGYVNNKLKRLARKAGVFWGVSLKASKPHPLTGANKRFNHKMSSIRAGVEHVFRVIKRQFGYTKVRYKGGAKNAAQVFSLIGLTNLYLAGRALMR</sequence>
<keyword evidence="9" id="KW-1185">Reference proteome</keyword>
<dbReference type="RefSeq" id="WP_133595074.1">
    <property type="nucleotide sequence ID" value="NZ_SNVV01000035.1"/>
</dbReference>
<evidence type="ECO:0000256" key="5">
    <source>
        <dbReference type="ARBA" id="ARBA00023172"/>
    </source>
</evidence>
<evidence type="ECO:0000256" key="1">
    <source>
        <dbReference type="ARBA" id="ARBA00003544"/>
    </source>
</evidence>
<dbReference type="Pfam" id="PF01609">
    <property type="entry name" value="DDE_Tnp_1"/>
    <property type="match status" value="1"/>
</dbReference>
<dbReference type="InterPro" id="IPR002559">
    <property type="entry name" value="Transposase_11"/>
</dbReference>
<dbReference type="Proteomes" id="UP000295129">
    <property type="component" value="Unassembled WGS sequence"/>
</dbReference>
<dbReference type="EMBL" id="SNVV01000035">
    <property type="protein sequence ID" value="TDN44150.1"/>
    <property type="molecule type" value="Genomic_DNA"/>
</dbReference>
<dbReference type="AlphaFoldDB" id="A0A4R6DHT7"/>
<accession>A0A4R6DHT7</accession>
<evidence type="ECO:0000256" key="3">
    <source>
        <dbReference type="ARBA" id="ARBA00022578"/>
    </source>
</evidence>
<evidence type="ECO:0000256" key="4">
    <source>
        <dbReference type="ARBA" id="ARBA00023125"/>
    </source>
</evidence>
<comment type="caution">
    <text evidence="8">The sequence shown here is derived from an EMBL/GenBank/DDBJ whole genome shotgun (WGS) entry which is preliminary data.</text>
</comment>
<keyword evidence="3" id="KW-0815">Transposition</keyword>
<dbReference type="GO" id="GO:0004803">
    <property type="term" value="F:transposase activity"/>
    <property type="evidence" value="ECO:0007669"/>
    <property type="project" value="InterPro"/>
</dbReference>
<comment type="function">
    <text evidence="1">Involved in the transposition of the insertion sequence IS5.</text>
</comment>
<dbReference type="GO" id="GO:0006313">
    <property type="term" value="P:DNA transposition"/>
    <property type="evidence" value="ECO:0007669"/>
    <property type="project" value="InterPro"/>
</dbReference>
<dbReference type="PANTHER" id="PTHR35604">
    <property type="entry name" value="TRANSPOSASE INSH FOR INSERTION SEQUENCE ELEMENT IS5A-RELATED"/>
    <property type="match status" value="1"/>
</dbReference>
<dbReference type="PANTHER" id="PTHR35604:SF2">
    <property type="entry name" value="TRANSPOSASE INSH FOR INSERTION SEQUENCE ELEMENT IS5A-RELATED"/>
    <property type="match status" value="1"/>
</dbReference>
<dbReference type="NCBIfam" id="NF033581">
    <property type="entry name" value="transpos_IS5_4"/>
    <property type="match status" value="1"/>
</dbReference>
<comment type="similarity">
    <text evidence="2">Belongs to the transposase 11 family.</text>
</comment>
<evidence type="ECO:0000259" key="7">
    <source>
        <dbReference type="Pfam" id="PF05598"/>
    </source>
</evidence>
<dbReference type="GO" id="GO:0003677">
    <property type="term" value="F:DNA binding"/>
    <property type="evidence" value="ECO:0007669"/>
    <property type="project" value="UniProtKB-KW"/>
</dbReference>
<evidence type="ECO:0000313" key="9">
    <source>
        <dbReference type="Proteomes" id="UP000295129"/>
    </source>
</evidence>
<dbReference type="InterPro" id="IPR047959">
    <property type="entry name" value="Transpos_IS5"/>
</dbReference>
<keyword evidence="4" id="KW-0238">DNA-binding</keyword>